<protein>
    <submittedName>
        <fullName evidence="2">Uncharacterized protein</fullName>
    </submittedName>
</protein>
<gene>
    <name evidence="2" type="ORF">TMSB3V08_LOCUS6169</name>
</gene>
<reference evidence="2" key="1">
    <citation type="submission" date="2020-11" db="EMBL/GenBank/DDBJ databases">
        <authorList>
            <person name="Tran Van P."/>
        </authorList>
    </citation>
    <scope>NUCLEOTIDE SEQUENCE</scope>
</reference>
<proteinExistence type="predicted"/>
<dbReference type="EMBL" id="OB794059">
    <property type="protein sequence ID" value="CAD7429391.1"/>
    <property type="molecule type" value="Genomic_DNA"/>
</dbReference>
<feature type="compositionally biased region" description="Low complexity" evidence="1">
    <location>
        <begin position="381"/>
        <end position="390"/>
    </location>
</feature>
<accession>A0A7R9E8G1</accession>
<feature type="region of interest" description="Disordered" evidence="1">
    <location>
        <begin position="381"/>
        <end position="423"/>
    </location>
</feature>
<sequence length="544" mass="59586">MQSSDIVNICPDKGENMPSSVYTLKEKGEVKSSFQPLLESNQGHSSPGLICCNTDLANSFQNLKERTGEMGHTGHYLQKVLNSVTGNSRSKSLPSCLDSKKQPFLINNPIPDESQDEVISQCEDDGVNQVPSEWFKTWPERGNDKFTNGLQSKELSQSINASCHADNDDCVCDNSDVENHLSRLCNGDNSHMSNIICHPHQTHSSENSVSNNSDLVLFHLPDCNKPSKNCDNESVPPCKCNFASSNKCDIINPHKNPIPLTELLQNIPIAYSPVTRQLHIINNQNRLQEQYKKHEHYSLKDTELNSDAGVNHNCVPVHLERIEEERSDKLNLRQTEDGEIVGLSNSEDNVSYESPRSTLQRVGTYTNSLSRTDASSFSSIVSSLSDTTPSNSGDGATGNLLEPDSLSTTNSGHDSLGSGDNPCFEEMGAKPKRRGITGFFSRVDCRDLGLDPILLCSNTPGGGTWIKLQALHPTEIRTLIFPSSAVELNTTSALDNYTTECKVHVTVTCRMSSSPSCFCEPANNFTAGNNLLSGANDVSEQGPY</sequence>
<dbReference type="AlphaFoldDB" id="A0A7R9E8G1"/>
<evidence type="ECO:0000313" key="2">
    <source>
        <dbReference type="EMBL" id="CAD7429391.1"/>
    </source>
</evidence>
<organism evidence="2">
    <name type="scientific">Timema monikensis</name>
    <dbReference type="NCBI Taxonomy" id="170555"/>
    <lineage>
        <taxon>Eukaryota</taxon>
        <taxon>Metazoa</taxon>
        <taxon>Ecdysozoa</taxon>
        <taxon>Arthropoda</taxon>
        <taxon>Hexapoda</taxon>
        <taxon>Insecta</taxon>
        <taxon>Pterygota</taxon>
        <taxon>Neoptera</taxon>
        <taxon>Polyneoptera</taxon>
        <taxon>Phasmatodea</taxon>
        <taxon>Timematodea</taxon>
        <taxon>Timematoidea</taxon>
        <taxon>Timematidae</taxon>
        <taxon>Timema</taxon>
    </lineage>
</organism>
<evidence type="ECO:0000256" key="1">
    <source>
        <dbReference type="SAM" id="MobiDB-lite"/>
    </source>
</evidence>
<name>A0A7R9E8G1_9NEOP</name>